<dbReference type="GO" id="GO:0000460">
    <property type="term" value="P:maturation of 5.8S rRNA"/>
    <property type="evidence" value="ECO:0007669"/>
    <property type="project" value="TreeGrafter"/>
</dbReference>
<comment type="function">
    <text evidence="6">Required for exosome-dependent processing of pre-rRNA and small nucleolar RNA (snRNA) precursors. Involved in processing of 35S pre-rRNA at the A0, A1 and A2 sites.</text>
</comment>
<evidence type="ECO:0000256" key="3">
    <source>
        <dbReference type="ARBA" id="ARBA00022552"/>
    </source>
</evidence>
<dbReference type="OrthoDB" id="1421013at2759"/>
<feature type="compositionally biased region" description="Basic residues" evidence="7">
    <location>
        <begin position="276"/>
        <end position="289"/>
    </location>
</feature>
<keyword evidence="3 6" id="KW-0698">rRNA processing</keyword>
<dbReference type="GO" id="GO:0000178">
    <property type="term" value="C:exosome (RNase complex)"/>
    <property type="evidence" value="ECO:0007669"/>
    <property type="project" value="TreeGrafter"/>
</dbReference>
<evidence type="ECO:0000256" key="2">
    <source>
        <dbReference type="ARBA" id="ARBA00009154"/>
    </source>
</evidence>
<protein>
    <recommendedName>
        <fullName evidence="6">Exosome complex protein</fullName>
    </recommendedName>
</protein>
<dbReference type="GO" id="GO:0003723">
    <property type="term" value="F:RNA binding"/>
    <property type="evidence" value="ECO:0007669"/>
    <property type="project" value="UniProtKB-UniRule"/>
</dbReference>
<dbReference type="GO" id="GO:0003677">
    <property type="term" value="F:DNA binding"/>
    <property type="evidence" value="ECO:0007669"/>
    <property type="project" value="TreeGrafter"/>
</dbReference>
<gene>
    <name evidence="8" type="ORF">AURDEDRAFT_186575</name>
</gene>
<proteinExistence type="inferred from homology"/>
<evidence type="ECO:0000313" key="8">
    <source>
        <dbReference type="EMBL" id="EJD41422.1"/>
    </source>
</evidence>
<evidence type="ECO:0000256" key="6">
    <source>
        <dbReference type="RuleBase" id="RU368003"/>
    </source>
</evidence>
<feature type="non-terminal residue" evidence="8">
    <location>
        <position position="1"/>
    </location>
</feature>
<organism evidence="8 9">
    <name type="scientific">Auricularia subglabra (strain TFB-10046 / SS5)</name>
    <name type="common">White-rot fungus</name>
    <name type="synonym">Auricularia delicata (strain TFB10046)</name>
    <dbReference type="NCBI Taxonomy" id="717982"/>
    <lineage>
        <taxon>Eukaryota</taxon>
        <taxon>Fungi</taxon>
        <taxon>Dikarya</taxon>
        <taxon>Basidiomycota</taxon>
        <taxon>Agaricomycotina</taxon>
        <taxon>Agaricomycetes</taxon>
        <taxon>Auriculariales</taxon>
        <taxon>Auriculariaceae</taxon>
        <taxon>Auricularia</taxon>
    </lineage>
</organism>
<evidence type="ECO:0000256" key="4">
    <source>
        <dbReference type="ARBA" id="ARBA00022884"/>
    </source>
</evidence>
<dbReference type="PANTHER" id="PTHR15341">
    <property type="entry name" value="SUN-COR STEROID HORMONE RECEPTOR CO-REPRESSOR"/>
    <property type="match status" value="1"/>
</dbReference>
<feature type="compositionally biased region" description="Low complexity" evidence="7">
    <location>
        <begin position="147"/>
        <end position="156"/>
    </location>
</feature>
<feature type="compositionally biased region" description="Basic and acidic residues" evidence="7">
    <location>
        <begin position="264"/>
        <end position="275"/>
    </location>
</feature>
<keyword evidence="4 6" id="KW-0694">RNA-binding</keyword>
<keyword evidence="9" id="KW-1185">Reference proteome</keyword>
<accession>J0WYU7</accession>
<dbReference type="EMBL" id="JH687793">
    <property type="protein sequence ID" value="EJD41422.1"/>
    <property type="molecule type" value="Genomic_DNA"/>
</dbReference>
<comment type="similarity">
    <text evidence="2 6">Belongs to the C1D family.</text>
</comment>
<comment type="subcellular location">
    <subcellularLocation>
        <location evidence="1 6">Nucleus</location>
    </subcellularLocation>
</comment>
<dbReference type="Pfam" id="PF04000">
    <property type="entry name" value="Sas10_Utp3"/>
    <property type="match status" value="1"/>
</dbReference>
<sequence length="289" mass="31811">MDSDIARSRKVVEKLNDSLDTLEYSLESLLSKPLHESLADLGTLDQAKLSVLVPYMVHDLVFIYLKTLGVDPKTHPVIYELERIKQYFAKIKHAEDPEKRRLVIDRAAAGRFIRAAISQAKSAEERELAKHRAGDGAVDAEEEGPEEAPAADASAPSTSGKRRRPAFDPFAGYGDTPSDTQPKRAKHESPAPPAFKYNEVPTPSSSSKKGKGKASSPPPVKEEEDVDSDDSGILDVIDGDPGAMVVEDDDQDEAWQVVKNKAREKKEKAGFGEKKGKGRRDKLPKKRKQ</sequence>
<dbReference type="InterPro" id="IPR007146">
    <property type="entry name" value="Sas10/Utp3/C1D"/>
</dbReference>
<dbReference type="eggNOG" id="KOG4835">
    <property type="taxonomic scope" value="Eukaryota"/>
</dbReference>
<dbReference type="AlphaFoldDB" id="J0WYU7"/>
<dbReference type="GO" id="GO:0005730">
    <property type="term" value="C:nucleolus"/>
    <property type="evidence" value="ECO:0007669"/>
    <property type="project" value="TreeGrafter"/>
</dbReference>
<name>J0WYU7_AURST</name>
<feature type="compositionally biased region" description="Basic and acidic residues" evidence="7">
    <location>
        <begin position="123"/>
        <end position="134"/>
    </location>
</feature>
<dbReference type="GO" id="GO:0010468">
    <property type="term" value="P:regulation of gene expression"/>
    <property type="evidence" value="ECO:0007669"/>
    <property type="project" value="TreeGrafter"/>
</dbReference>
<dbReference type="PANTHER" id="PTHR15341:SF3">
    <property type="entry name" value="NUCLEAR NUCLEIC ACID-BINDING PROTEIN C1D"/>
    <property type="match status" value="1"/>
</dbReference>
<dbReference type="KEGG" id="adl:AURDEDRAFT_186575"/>
<evidence type="ECO:0000256" key="1">
    <source>
        <dbReference type="ARBA" id="ARBA00004123"/>
    </source>
</evidence>
<evidence type="ECO:0000256" key="7">
    <source>
        <dbReference type="SAM" id="MobiDB-lite"/>
    </source>
</evidence>
<dbReference type="Proteomes" id="UP000006514">
    <property type="component" value="Unassembled WGS sequence"/>
</dbReference>
<keyword evidence="5 6" id="KW-0539">Nucleus</keyword>
<dbReference type="InterPro" id="IPR011082">
    <property type="entry name" value="Exosome-assoc_fac/DNA_repair"/>
</dbReference>
<evidence type="ECO:0000256" key="5">
    <source>
        <dbReference type="ARBA" id="ARBA00023242"/>
    </source>
</evidence>
<evidence type="ECO:0000313" key="9">
    <source>
        <dbReference type="Proteomes" id="UP000006514"/>
    </source>
</evidence>
<reference evidence="9" key="1">
    <citation type="journal article" date="2012" name="Science">
        <title>The Paleozoic origin of enzymatic lignin decomposition reconstructed from 31 fungal genomes.</title>
        <authorList>
            <person name="Floudas D."/>
            <person name="Binder M."/>
            <person name="Riley R."/>
            <person name="Barry K."/>
            <person name="Blanchette R.A."/>
            <person name="Henrissat B."/>
            <person name="Martinez A.T."/>
            <person name="Otillar R."/>
            <person name="Spatafora J.W."/>
            <person name="Yadav J.S."/>
            <person name="Aerts A."/>
            <person name="Benoit I."/>
            <person name="Boyd A."/>
            <person name="Carlson A."/>
            <person name="Copeland A."/>
            <person name="Coutinho P.M."/>
            <person name="de Vries R.P."/>
            <person name="Ferreira P."/>
            <person name="Findley K."/>
            <person name="Foster B."/>
            <person name="Gaskell J."/>
            <person name="Glotzer D."/>
            <person name="Gorecki P."/>
            <person name="Heitman J."/>
            <person name="Hesse C."/>
            <person name="Hori C."/>
            <person name="Igarashi K."/>
            <person name="Jurgens J.A."/>
            <person name="Kallen N."/>
            <person name="Kersten P."/>
            <person name="Kohler A."/>
            <person name="Kuees U."/>
            <person name="Kumar T.K.A."/>
            <person name="Kuo A."/>
            <person name="LaButti K."/>
            <person name="Larrondo L.F."/>
            <person name="Lindquist E."/>
            <person name="Ling A."/>
            <person name="Lombard V."/>
            <person name="Lucas S."/>
            <person name="Lundell T."/>
            <person name="Martin R."/>
            <person name="McLaughlin D.J."/>
            <person name="Morgenstern I."/>
            <person name="Morin E."/>
            <person name="Murat C."/>
            <person name="Nagy L.G."/>
            <person name="Nolan M."/>
            <person name="Ohm R.A."/>
            <person name="Patyshakuliyeva A."/>
            <person name="Rokas A."/>
            <person name="Ruiz-Duenas F.J."/>
            <person name="Sabat G."/>
            <person name="Salamov A."/>
            <person name="Samejima M."/>
            <person name="Schmutz J."/>
            <person name="Slot J.C."/>
            <person name="St John F."/>
            <person name="Stenlid J."/>
            <person name="Sun H."/>
            <person name="Sun S."/>
            <person name="Syed K."/>
            <person name="Tsang A."/>
            <person name="Wiebenga A."/>
            <person name="Young D."/>
            <person name="Pisabarro A."/>
            <person name="Eastwood D.C."/>
            <person name="Martin F."/>
            <person name="Cullen D."/>
            <person name="Grigoriev I.V."/>
            <person name="Hibbett D.S."/>
        </authorList>
    </citation>
    <scope>NUCLEOTIDE SEQUENCE [LARGE SCALE GENOMIC DNA]</scope>
    <source>
        <strain evidence="9">TFB10046</strain>
    </source>
</reference>
<feature type="region of interest" description="Disordered" evidence="7">
    <location>
        <begin position="123"/>
        <end position="289"/>
    </location>
</feature>
<feature type="compositionally biased region" description="Acidic residues" evidence="7">
    <location>
        <begin position="222"/>
        <end position="232"/>
    </location>
</feature>
<dbReference type="InParanoid" id="J0WYU7"/>